<evidence type="ECO:0000313" key="4">
    <source>
        <dbReference type="Proteomes" id="UP000001349"/>
    </source>
</evidence>
<evidence type="ECO:0000313" key="3">
    <source>
        <dbReference type="EMBL" id="ACL74685.1"/>
    </source>
</evidence>
<evidence type="ECO:0000256" key="1">
    <source>
        <dbReference type="SAM" id="Phobius"/>
    </source>
</evidence>
<proteinExistence type="predicted"/>
<dbReference type="OrthoDB" id="9768524at2"/>
<accession>B8I5A5</accession>
<keyword evidence="1" id="KW-0472">Membrane</keyword>
<keyword evidence="4" id="KW-1185">Reference proteome</keyword>
<gene>
    <name evidence="3" type="ordered locus">Ccel_0298</name>
</gene>
<sequence length="472" mass="52832">MKLYRNAIILVVVLGLLVGAYFFINNKKSGTTDPASQTTETAKSIKVNEMDSEKISSIEYSSSQGQFTLKKKGETWVMDPAFELPLDKNTIDNTVSSLADMEANKVVAENADRLADFGLDKPSMVKVVLSDGSSKEIEVGSKSPTGEDVYVKLKGQPKVYTVGGYYEDMLKPNRAHYASKQILPVEATTIKKFEYKKDGKIQYSVDIESESEMKLVAPIKEEADTTKFSQLIQTVVQLSIADIVEENPTDLTKYGLDKPAFEVTYGDGKTTKTILFGDKADKGESSSSKGGNIFYAKYPDTKVVFTVDVSQLTFLDVKLQDVISPFVYIPNINEVNKVELSIDGKTIISDIKTVEGKKEEDKFKVDGKDANMKDSSDRSLFKAFYQAMIGITFNKYQPDLKPQGTPEITIKYYMKPDNKVVTVDYIPKDNNYYYAVKDGVYTNRIVLKDKFNEEEGVRDTYKKLKDAIDKAK</sequence>
<dbReference type="AlphaFoldDB" id="B8I5A5"/>
<evidence type="ECO:0000259" key="2">
    <source>
        <dbReference type="Pfam" id="PF14238"/>
    </source>
</evidence>
<organism evidence="3 4">
    <name type="scientific">Ruminiclostridium cellulolyticum (strain ATCC 35319 / DSM 5812 / JCM 6584 / H10)</name>
    <name type="common">Clostridium cellulolyticum</name>
    <dbReference type="NCBI Taxonomy" id="394503"/>
    <lineage>
        <taxon>Bacteria</taxon>
        <taxon>Bacillati</taxon>
        <taxon>Bacillota</taxon>
        <taxon>Clostridia</taxon>
        <taxon>Eubacteriales</taxon>
        <taxon>Oscillospiraceae</taxon>
        <taxon>Ruminiclostridium</taxon>
    </lineage>
</organism>
<dbReference type="STRING" id="394503.Ccel_0298"/>
<keyword evidence="1" id="KW-1133">Transmembrane helix</keyword>
<dbReference type="Pfam" id="PF14238">
    <property type="entry name" value="DUF4340"/>
    <property type="match status" value="1"/>
</dbReference>
<dbReference type="InterPro" id="IPR025641">
    <property type="entry name" value="DUF4340"/>
</dbReference>
<dbReference type="eggNOG" id="ENOG502ZATI">
    <property type="taxonomic scope" value="Bacteria"/>
</dbReference>
<name>B8I5A5_RUMCH</name>
<reference evidence="3 4" key="1">
    <citation type="submission" date="2009-01" db="EMBL/GenBank/DDBJ databases">
        <title>Complete sequence of Clostridium cellulolyticum H10.</title>
        <authorList>
            <consortium name="US DOE Joint Genome Institute"/>
            <person name="Lucas S."/>
            <person name="Copeland A."/>
            <person name="Lapidus A."/>
            <person name="Glavina del Rio T."/>
            <person name="Dalin E."/>
            <person name="Tice H."/>
            <person name="Bruce D."/>
            <person name="Goodwin L."/>
            <person name="Pitluck S."/>
            <person name="Chertkov O."/>
            <person name="Saunders E."/>
            <person name="Brettin T."/>
            <person name="Detter J.C."/>
            <person name="Han C."/>
            <person name="Larimer F."/>
            <person name="Land M."/>
            <person name="Hauser L."/>
            <person name="Kyrpides N."/>
            <person name="Ivanova N."/>
            <person name="Zhou J."/>
            <person name="Richardson P."/>
        </authorList>
    </citation>
    <scope>NUCLEOTIDE SEQUENCE [LARGE SCALE GENOMIC DNA]</scope>
    <source>
        <strain evidence="4">ATCC 35319 / DSM 5812 / JCM 6584 / H10</strain>
    </source>
</reference>
<dbReference type="Proteomes" id="UP000001349">
    <property type="component" value="Chromosome"/>
</dbReference>
<dbReference type="HOGENOM" id="CLU_043250_0_0_9"/>
<keyword evidence="1" id="KW-0812">Transmembrane</keyword>
<dbReference type="RefSeq" id="WP_012634750.1">
    <property type="nucleotide sequence ID" value="NC_011898.1"/>
</dbReference>
<protein>
    <recommendedName>
        <fullName evidence="2">DUF4340 domain-containing protein</fullName>
    </recommendedName>
</protein>
<dbReference type="EMBL" id="CP001348">
    <property type="protein sequence ID" value="ACL74685.1"/>
    <property type="molecule type" value="Genomic_DNA"/>
</dbReference>
<feature type="transmembrane region" description="Helical" evidence="1">
    <location>
        <begin position="7"/>
        <end position="24"/>
    </location>
</feature>
<feature type="domain" description="DUF4340" evidence="2">
    <location>
        <begin position="76"/>
        <end position="244"/>
    </location>
</feature>
<dbReference type="KEGG" id="cce:Ccel_0298"/>